<feature type="region of interest" description="Disordered" evidence="13">
    <location>
        <begin position="471"/>
        <end position="514"/>
    </location>
</feature>
<accession>A0A814F5B0</accession>
<keyword evidence="8" id="KW-0233">DNA recombination</keyword>
<keyword evidence="16" id="KW-1185">Reference proteome</keyword>
<dbReference type="GO" id="GO:0005634">
    <property type="term" value="C:nucleus"/>
    <property type="evidence" value="ECO:0007669"/>
    <property type="project" value="UniProtKB-SubCell"/>
</dbReference>
<reference evidence="15" key="1">
    <citation type="submission" date="2021-02" db="EMBL/GenBank/DDBJ databases">
        <authorList>
            <person name="Nowell W R."/>
        </authorList>
    </citation>
    <scope>NUCLEOTIDE SEQUENCE</scope>
    <source>
        <strain evidence="15">Ploen Becks lab</strain>
    </source>
</reference>
<evidence type="ECO:0000256" key="13">
    <source>
        <dbReference type="SAM" id="MobiDB-lite"/>
    </source>
</evidence>
<evidence type="ECO:0000256" key="12">
    <source>
        <dbReference type="ARBA" id="ARBA00042677"/>
    </source>
</evidence>
<proteinExistence type="inferred from homology"/>
<dbReference type="SUPFAM" id="SSF56281">
    <property type="entry name" value="Metallo-hydrolase/oxidoreductase"/>
    <property type="match status" value="1"/>
</dbReference>
<evidence type="ECO:0000313" key="16">
    <source>
        <dbReference type="Proteomes" id="UP000663879"/>
    </source>
</evidence>
<dbReference type="Gene3D" id="3.60.15.10">
    <property type="entry name" value="Ribonuclease Z/Hydroxyacylglutathione hydrolase-like"/>
    <property type="match status" value="1"/>
</dbReference>
<dbReference type="GO" id="GO:0006303">
    <property type="term" value="P:double-strand break repair via nonhomologous end joining"/>
    <property type="evidence" value="ECO:0007669"/>
    <property type="project" value="TreeGrafter"/>
</dbReference>
<comment type="subcellular location">
    <subcellularLocation>
        <location evidence="1">Nucleus</location>
    </subcellularLocation>
</comment>
<evidence type="ECO:0000256" key="5">
    <source>
        <dbReference type="ARBA" id="ARBA00022763"/>
    </source>
</evidence>
<comment type="caution">
    <text evidence="15">The sequence shown here is derived from an EMBL/GenBank/DDBJ whole genome shotgun (WGS) entry which is preliminary data.</text>
</comment>
<dbReference type="Gene3D" id="3.40.50.12650">
    <property type="match status" value="1"/>
</dbReference>
<evidence type="ECO:0000256" key="10">
    <source>
        <dbReference type="ARBA" id="ARBA00023242"/>
    </source>
</evidence>
<dbReference type="GO" id="GO:0036297">
    <property type="term" value="P:interstrand cross-link repair"/>
    <property type="evidence" value="ECO:0007669"/>
    <property type="project" value="TreeGrafter"/>
</dbReference>
<organism evidence="15 16">
    <name type="scientific">Brachionus calyciflorus</name>
    <dbReference type="NCBI Taxonomy" id="104777"/>
    <lineage>
        <taxon>Eukaryota</taxon>
        <taxon>Metazoa</taxon>
        <taxon>Spiralia</taxon>
        <taxon>Gnathifera</taxon>
        <taxon>Rotifera</taxon>
        <taxon>Eurotatoria</taxon>
        <taxon>Monogononta</taxon>
        <taxon>Pseudotrocha</taxon>
        <taxon>Ploima</taxon>
        <taxon>Brachionidae</taxon>
        <taxon>Brachionus</taxon>
    </lineage>
</organism>
<comment type="similarity">
    <text evidence="2">Belongs to the DNA repair metallo-beta-lactamase (DRMBL) family.</text>
</comment>
<evidence type="ECO:0000256" key="7">
    <source>
        <dbReference type="ARBA" id="ARBA00022839"/>
    </source>
</evidence>
<evidence type="ECO:0000313" key="15">
    <source>
        <dbReference type="EMBL" id="CAF0980439.1"/>
    </source>
</evidence>
<keyword evidence="4" id="KW-0255">Endonuclease</keyword>
<keyword evidence="10" id="KW-0539">Nucleus</keyword>
<dbReference type="EMBL" id="CAJNOC010003386">
    <property type="protein sequence ID" value="CAF0980439.1"/>
    <property type="molecule type" value="Genomic_DNA"/>
</dbReference>
<evidence type="ECO:0000256" key="11">
    <source>
        <dbReference type="ARBA" id="ARBA00039759"/>
    </source>
</evidence>
<dbReference type="GO" id="GO:0004519">
    <property type="term" value="F:endonuclease activity"/>
    <property type="evidence" value="ECO:0007669"/>
    <property type="project" value="UniProtKB-KW"/>
</dbReference>
<dbReference type="PANTHER" id="PTHR23240:SF8">
    <property type="entry name" value="PROTEIN ARTEMIS"/>
    <property type="match status" value="1"/>
</dbReference>
<evidence type="ECO:0000256" key="4">
    <source>
        <dbReference type="ARBA" id="ARBA00022759"/>
    </source>
</evidence>
<keyword evidence="5" id="KW-0227">DNA damage</keyword>
<evidence type="ECO:0000256" key="6">
    <source>
        <dbReference type="ARBA" id="ARBA00022801"/>
    </source>
</evidence>
<dbReference type="GO" id="GO:0003684">
    <property type="term" value="F:damaged DNA binding"/>
    <property type="evidence" value="ECO:0007669"/>
    <property type="project" value="TreeGrafter"/>
</dbReference>
<sequence>MNNFDGALNLYPEICIDNFSSSVLFSRKIRCFILTHFHDDHMKNLEDHRFYTILKQNMDIVKFYCSPVTKDFISICNKYNHLTDVCHEISIDTPFIVHISNKETVTVSFSGSGHCPGSIMVFIEGSRGNVLFTGDFRLPANTVSCLSVFKGTFDNADKKQLKSVDNLYIDMTFFKNKVPYIPSREESSKALIDFLKSFLNFDIKTDFTKLVYLKTSARIGYEYIYQEINRVTGYKIHVNDLIYKLYEKLPQIQNILTSDPYETPIHCCIYENRKRDLAKTDLMTSGLNSKAEKASYENLSKKVDSSKPIIPCVLDYDDEKSFKKPLKVNAVKVILSAMWFTDNPGINKIMVEYRPNQKELESPAYKPYKSIYRLCFSFHSSLEEIIDFVNTLKPKKMYCIALPESTTENTVNKYFYDSNQNFVGFHKNNENKTNFKHEDSSTRNALIKKSNNLKNKILVIKKRKSFEIFESKNSQHDSSNESSDDNNASTDNDSLKFDDSDNDEISFNKKKIKS</sequence>
<name>A0A814F5B0_9BILA</name>
<dbReference type="GO" id="GO:0000723">
    <property type="term" value="P:telomere maintenance"/>
    <property type="evidence" value="ECO:0007669"/>
    <property type="project" value="TreeGrafter"/>
</dbReference>
<dbReference type="InterPro" id="IPR011084">
    <property type="entry name" value="DRMBL"/>
</dbReference>
<dbReference type="OrthoDB" id="262529at2759"/>
<keyword evidence="9" id="KW-0234">DNA repair</keyword>
<keyword evidence="7" id="KW-0269">Exonuclease</keyword>
<feature type="compositionally biased region" description="Low complexity" evidence="13">
    <location>
        <begin position="480"/>
        <end position="492"/>
    </location>
</feature>
<keyword evidence="3" id="KW-0540">Nuclease</keyword>
<evidence type="ECO:0000256" key="1">
    <source>
        <dbReference type="ARBA" id="ARBA00004123"/>
    </source>
</evidence>
<gene>
    <name evidence="15" type="ORF">OXX778_LOCUS15388</name>
</gene>
<dbReference type="InterPro" id="IPR036866">
    <property type="entry name" value="RibonucZ/Hydroxyglut_hydro"/>
</dbReference>
<dbReference type="Proteomes" id="UP000663879">
    <property type="component" value="Unassembled WGS sequence"/>
</dbReference>
<dbReference type="GO" id="GO:0006310">
    <property type="term" value="P:DNA recombination"/>
    <property type="evidence" value="ECO:0007669"/>
    <property type="project" value="UniProtKB-KW"/>
</dbReference>
<evidence type="ECO:0000256" key="2">
    <source>
        <dbReference type="ARBA" id="ARBA00010304"/>
    </source>
</evidence>
<evidence type="ECO:0000256" key="9">
    <source>
        <dbReference type="ARBA" id="ARBA00023204"/>
    </source>
</evidence>
<dbReference type="GO" id="GO:0035312">
    <property type="term" value="F:5'-3' DNA exonuclease activity"/>
    <property type="evidence" value="ECO:0007669"/>
    <property type="project" value="TreeGrafter"/>
</dbReference>
<keyword evidence="6" id="KW-0378">Hydrolase</keyword>
<evidence type="ECO:0000256" key="8">
    <source>
        <dbReference type="ARBA" id="ARBA00023172"/>
    </source>
</evidence>
<dbReference type="Pfam" id="PF07522">
    <property type="entry name" value="DRMBL"/>
    <property type="match status" value="1"/>
</dbReference>
<protein>
    <recommendedName>
        <fullName evidence="11">Protein artemis</fullName>
    </recommendedName>
    <alternativeName>
        <fullName evidence="12">DNA cross-link repair 1C protein</fullName>
    </alternativeName>
</protein>
<feature type="domain" description="DNA repair metallo-beta-lactamase" evidence="14">
    <location>
        <begin position="356"/>
        <end position="398"/>
    </location>
</feature>
<evidence type="ECO:0000256" key="3">
    <source>
        <dbReference type="ARBA" id="ARBA00022722"/>
    </source>
</evidence>
<dbReference type="AlphaFoldDB" id="A0A814F5B0"/>
<evidence type="ECO:0000259" key="14">
    <source>
        <dbReference type="Pfam" id="PF07522"/>
    </source>
</evidence>
<dbReference type="PANTHER" id="PTHR23240">
    <property type="entry name" value="DNA CROSS-LINK REPAIR PROTEIN PSO2/SNM1-RELATED"/>
    <property type="match status" value="1"/>
</dbReference>